<dbReference type="RefSeq" id="WP_145952267.1">
    <property type="nucleotide sequence ID" value="NZ_CP019082.1"/>
</dbReference>
<keyword evidence="2" id="KW-1185">Reference proteome</keyword>
<name>A0A1U7CVB3_9BACT</name>
<reference evidence="2" key="1">
    <citation type="submission" date="2016-12" db="EMBL/GenBank/DDBJ databases">
        <title>Comparative genomics of four Isosphaeraceae planctomycetes: a common pool of plasmids and glycoside hydrolase genes.</title>
        <authorList>
            <person name="Ivanova A."/>
        </authorList>
    </citation>
    <scope>NUCLEOTIDE SEQUENCE [LARGE SCALE GENOMIC DNA]</scope>
    <source>
        <strain evidence="2">PX4</strain>
    </source>
</reference>
<gene>
    <name evidence="1" type="ORF">BSF38_04390</name>
</gene>
<evidence type="ECO:0000313" key="1">
    <source>
        <dbReference type="EMBL" id="APW62836.1"/>
    </source>
</evidence>
<dbReference type="Proteomes" id="UP000186309">
    <property type="component" value="Chromosome"/>
</dbReference>
<dbReference type="EMBL" id="CP019082">
    <property type="protein sequence ID" value="APW62836.1"/>
    <property type="molecule type" value="Genomic_DNA"/>
</dbReference>
<dbReference type="AlphaFoldDB" id="A0A1U7CVB3"/>
<evidence type="ECO:0000313" key="2">
    <source>
        <dbReference type="Proteomes" id="UP000186309"/>
    </source>
</evidence>
<protein>
    <recommendedName>
        <fullName evidence="3">PEP-CTERM protein-sorting domain-containing protein</fullName>
    </recommendedName>
</protein>
<accession>A0A1U7CVB3</accession>
<dbReference type="OrthoDB" id="266840at2"/>
<dbReference type="KEGG" id="pbor:BSF38_04390"/>
<sequence>MVYRRLGPWSLALIVLIGIGSSTSRASGINFTGNVETDFPQSDESTQIVPVNANPNDIGQSQWITDNKWVSGWSVKDIRFSWDQKNDVLYVGINNWANPNGVIAPFGQANGNPAGTPETYDPSHLGYGNANSDKSVAVMFSRTDPVNVDQPGSPVMIAGVPADKSKNGPGTDGFNISTVDTTRSDSGLGYMFGKSLMGTTSDSLTGNLAYDPSPAHPQLEFAIKNFSKVFDPTKPFWIEMYAGSGIDGVAGESHISYKVPRLAPQETPEPTTILAWTLMSGGIAWRVRSKKRAKV</sequence>
<organism evidence="1 2">
    <name type="scientific">Paludisphaera borealis</name>
    <dbReference type="NCBI Taxonomy" id="1387353"/>
    <lineage>
        <taxon>Bacteria</taxon>
        <taxon>Pseudomonadati</taxon>
        <taxon>Planctomycetota</taxon>
        <taxon>Planctomycetia</taxon>
        <taxon>Isosphaerales</taxon>
        <taxon>Isosphaeraceae</taxon>
        <taxon>Paludisphaera</taxon>
    </lineage>
</organism>
<proteinExistence type="predicted"/>
<evidence type="ECO:0008006" key="3">
    <source>
        <dbReference type="Google" id="ProtNLM"/>
    </source>
</evidence>